<proteinExistence type="predicted"/>
<name>G2P8S6_STRV4</name>
<dbReference type="Proteomes" id="UP000008703">
    <property type="component" value="Chromosome"/>
</dbReference>
<evidence type="ECO:0000313" key="2">
    <source>
        <dbReference type="Proteomes" id="UP000008703"/>
    </source>
</evidence>
<dbReference type="HOGENOM" id="CLU_2866093_0_0_11"/>
<protein>
    <submittedName>
        <fullName evidence="1">Uncharacterized protein</fullName>
    </submittedName>
</protein>
<gene>
    <name evidence="1" type="ORF">Strvi_7277</name>
</gene>
<dbReference type="KEGG" id="svl:Strvi_7277"/>
<reference evidence="1" key="1">
    <citation type="submission" date="2011-08" db="EMBL/GenBank/DDBJ databases">
        <title>Complete sequence of chromosome of Streptomyces violaceusniger Tu 4113.</title>
        <authorList>
            <consortium name="US DOE Joint Genome Institute"/>
            <person name="Lucas S."/>
            <person name="Han J."/>
            <person name="Lapidus A."/>
            <person name="Cheng J.-F."/>
            <person name="Goodwin L."/>
            <person name="Pitluck S."/>
            <person name="Peters L."/>
            <person name="Ivanova N."/>
            <person name="Daligault H."/>
            <person name="Detter J.C."/>
            <person name="Han C."/>
            <person name="Tapia R."/>
            <person name="Land M."/>
            <person name="Hauser L."/>
            <person name="Kyrpides N."/>
            <person name="Ivanova N."/>
            <person name="Pagani I."/>
            <person name="Hagen A."/>
            <person name="Katz L."/>
            <person name="Fiedler H.-P."/>
            <person name="Keasling J."/>
            <person name="Fortman J."/>
            <person name="Woyke T."/>
        </authorList>
    </citation>
    <scope>NUCLEOTIDE SEQUENCE [LARGE SCALE GENOMIC DNA]</scope>
    <source>
        <strain evidence="1">Tu 4113</strain>
    </source>
</reference>
<evidence type="ECO:0000313" key="1">
    <source>
        <dbReference type="EMBL" id="AEM86641.1"/>
    </source>
</evidence>
<dbReference type="EMBL" id="CP002994">
    <property type="protein sequence ID" value="AEM86641.1"/>
    <property type="molecule type" value="Genomic_DNA"/>
</dbReference>
<organism evidence="1 2">
    <name type="scientific">Streptomyces violaceusniger (strain Tu 4113)</name>
    <dbReference type="NCBI Taxonomy" id="653045"/>
    <lineage>
        <taxon>Bacteria</taxon>
        <taxon>Bacillati</taxon>
        <taxon>Actinomycetota</taxon>
        <taxon>Actinomycetes</taxon>
        <taxon>Kitasatosporales</taxon>
        <taxon>Streptomycetaceae</taxon>
        <taxon>Streptomyces</taxon>
        <taxon>Streptomyces violaceusniger group</taxon>
    </lineage>
</organism>
<sequence>MGTITSSPTLDTNGFAFLEVALSAGNWDVGAVYEGDANFGASGVSEYTQVVTAPDNGTVTSTTS</sequence>
<keyword evidence="2" id="KW-1185">Reference proteome</keyword>
<accession>G2P8S6</accession>
<dbReference type="AlphaFoldDB" id="G2P8S6"/>